<organism evidence="1 2">
    <name type="scientific">Dictyobacter halimunensis</name>
    <dbReference type="NCBI Taxonomy" id="3026934"/>
    <lineage>
        <taxon>Bacteria</taxon>
        <taxon>Bacillati</taxon>
        <taxon>Chloroflexota</taxon>
        <taxon>Ktedonobacteria</taxon>
        <taxon>Ktedonobacterales</taxon>
        <taxon>Dictyobacteraceae</taxon>
        <taxon>Dictyobacter</taxon>
    </lineage>
</organism>
<accession>A0ABQ6FPP8</accession>
<gene>
    <name evidence="1" type="ORF">KDH_12410</name>
</gene>
<comment type="caution">
    <text evidence="1">The sequence shown here is derived from an EMBL/GenBank/DDBJ whole genome shotgun (WGS) entry which is preliminary data.</text>
</comment>
<proteinExistence type="predicted"/>
<keyword evidence="2" id="KW-1185">Reference proteome</keyword>
<sequence>MKAHTSRRSFEIEHVVSILRLLLTEGIEIPERHSPVQETLQYLDQCLPNNLPPPISVFIQLHSIRISTVLVPLQPPLCHTRTPAVVRLLFLSVHETLGHVSIHMLTLSSLLTTHGRYHY</sequence>
<dbReference type="EMBL" id="BSRI01000001">
    <property type="protein sequence ID" value="GLV54394.1"/>
    <property type="molecule type" value="Genomic_DNA"/>
</dbReference>
<protein>
    <submittedName>
        <fullName evidence="1">Uncharacterized protein</fullName>
    </submittedName>
</protein>
<evidence type="ECO:0000313" key="2">
    <source>
        <dbReference type="Proteomes" id="UP001344906"/>
    </source>
</evidence>
<reference evidence="1 2" key="1">
    <citation type="submission" date="2023-02" db="EMBL/GenBank/DDBJ databases">
        <title>Dictyobacter halimunensis sp. nov., a new member of the class Ktedonobacteria from forest soil in a geothermal area.</title>
        <authorList>
            <person name="Rachmania M.K."/>
            <person name="Ningsih F."/>
            <person name="Sakai Y."/>
            <person name="Yabe S."/>
            <person name="Yokota A."/>
            <person name="Sjamsuridzal W."/>
        </authorList>
    </citation>
    <scope>NUCLEOTIDE SEQUENCE [LARGE SCALE GENOMIC DNA]</scope>
    <source>
        <strain evidence="1 2">S3.2.2.5</strain>
    </source>
</reference>
<name>A0ABQ6FPP8_9CHLR</name>
<dbReference type="Proteomes" id="UP001344906">
    <property type="component" value="Unassembled WGS sequence"/>
</dbReference>
<evidence type="ECO:0000313" key="1">
    <source>
        <dbReference type="EMBL" id="GLV54394.1"/>
    </source>
</evidence>